<dbReference type="OrthoDB" id="9802328at2"/>
<organism evidence="12 13">
    <name type="scientific">Alkaliphilus metalliredigens (strain QYMF)</name>
    <dbReference type="NCBI Taxonomy" id="293826"/>
    <lineage>
        <taxon>Bacteria</taxon>
        <taxon>Bacillati</taxon>
        <taxon>Bacillota</taxon>
        <taxon>Clostridia</taxon>
        <taxon>Peptostreptococcales</taxon>
        <taxon>Natronincolaceae</taxon>
        <taxon>Alkaliphilus</taxon>
    </lineage>
</organism>
<evidence type="ECO:0000256" key="4">
    <source>
        <dbReference type="ARBA" id="ARBA00011738"/>
    </source>
</evidence>
<dbReference type="SMART" id="SM00345">
    <property type="entry name" value="HTH_GNTR"/>
    <property type="match status" value="1"/>
</dbReference>
<dbReference type="SUPFAM" id="SSF53383">
    <property type="entry name" value="PLP-dependent transferases"/>
    <property type="match status" value="1"/>
</dbReference>
<dbReference type="eggNOG" id="COG1167">
    <property type="taxonomic scope" value="Bacteria"/>
</dbReference>
<dbReference type="Gene3D" id="1.10.10.10">
    <property type="entry name" value="Winged helix-like DNA-binding domain superfamily/Winged helix DNA-binding domain"/>
    <property type="match status" value="1"/>
</dbReference>
<name>A6TSX6_ALKMQ</name>
<dbReference type="STRING" id="293826.Amet_3155"/>
<dbReference type="GO" id="GO:0030170">
    <property type="term" value="F:pyridoxal phosphate binding"/>
    <property type="evidence" value="ECO:0007669"/>
    <property type="project" value="InterPro"/>
</dbReference>
<evidence type="ECO:0000256" key="10">
    <source>
        <dbReference type="ARBA" id="ARBA00023163"/>
    </source>
</evidence>
<keyword evidence="6" id="KW-0808">Transferase</keyword>
<evidence type="ECO:0000256" key="5">
    <source>
        <dbReference type="ARBA" id="ARBA00022576"/>
    </source>
</evidence>
<sequence length="494" mass="56192">MEFYGEIKLDKEDSQHLYIQLYKALKTLILKDNIKGDQRLPPIRKLAKALSINVVTVVNAYDILEKEGFVYKKIGSGTYVSPQILGSKEKMIGVPEEEGFSLIDQGYIQVGENMINFASATPMPELFPVADFKAVLNEVLDRDKGYAFGYQESQGYYPLREILKKYIQSYGIDTEIDNIQVISGAQQGIDLIAKGILNYGDTVIVESPSYTGAIAAFRSRGAKIVDIALEEDGILLEELEKKIIIHRPKLIYIMPNFQNPTGISYSGEKKQKILEICRKYQVVVVEDDYLSELNFYSMNNQTLKAIDVHQQVIYIKSFSKIFMPGLRLGFLVIPSRFYDQLIVAKHSSDISTPGLLQRAFALYLEKGIWQGHLSYMEEQYKERFDCMVQSLKREMPKEVQCLLPKGGVNFWLTLPQGISPKKLYEEALKENIVFAPGHLFFLGKEDFGQLRLSIAAVSKDEIEVGIEKLGKIISKLLIKESKKKESFEHYKPIL</sequence>
<keyword evidence="10" id="KW-0804">Transcription</keyword>
<dbReference type="CDD" id="cd00609">
    <property type="entry name" value="AAT_like"/>
    <property type="match status" value="1"/>
</dbReference>
<dbReference type="InterPro" id="IPR004839">
    <property type="entry name" value="Aminotransferase_I/II_large"/>
</dbReference>
<dbReference type="PROSITE" id="PS50949">
    <property type="entry name" value="HTH_GNTR"/>
    <property type="match status" value="1"/>
</dbReference>
<dbReference type="Gene3D" id="3.40.640.10">
    <property type="entry name" value="Type I PLP-dependent aspartate aminotransferase-like (Major domain)"/>
    <property type="match status" value="1"/>
</dbReference>
<proteinExistence type="inferred from homology"/>
<comment type="similarity">
    <text evidence="2">In the C-terminal section; belongs to the class-I pyridoxal-phosphate-dependent aminotransferase family.</text>
</comment>
<dbReference type="FunFam" id="3.40.640.10:FF:000053">
    <property type="entry name" value="Aminotransferase, class I"/>
    <property type="match status" value="1"/>
</dbReference>
<dbReference type="Gene3D" id="3.90.1150.10">
    <property type="entry name" value="Aspartate Aminotransferase, domain 1"/>
    <property type="match status" value="1"/>
</dbReference>
<evidence type="ECO:0000256" key="1">
    <source>
        <dbReference type="ARBA" id="ARBA00001933"/>
    </source>
</evidence>
<accession>A6TSX6</accession>
<dbReference type="InterPro" id="IPR036390">
    <property type="entry name" value="WH_DNA-bd_sf"/>
</dbReference>
<evidence type="ECO:0000256" key="7">
    <source>
        <dbReference type="ARBA" id="ARBA00022898"/>
    </source>
</evidence>
<dbReference type="InterPro" id="IPR015421">
    <property type="entry name" value="PyrdxlP-dep_Trfase_major"/>
</dbReference>
<dbReference type="KEGG" id="amt:Amet_3155"/>
<dbReference type="InterPro" id="IPR015422">
    <property type="entry name" value="PyrdxlP-dep_Trfase_small"/>
</dbReference>
<dbReference type="Proteomes" id="UP000001572">
    <property type="component" value="Chromosome"/>
</dbReference>
<evidence type="ECO:0000256" key="2">
    <source>
        <dbReference type="ARBA" id="ARBA00005384"/>
    </source>
</evidence>
<dbReference type="CDD" id="cd07377">
    <property type="entry name" value="WHTH_GntR"/>
    <property type="match status" value="1"/>
</dbReference>
<dbReference type="RefSeq" id="WP_012064260.1">
    <property type="nucleotide sequence ID" value="NC_009633.1"/>
</dbReference>
<feature type="domain" description="HTH gntR-type" evidence="11">
    <location>
        <begin position="15"/>
        <end position="83"/>
    </location>
</feature>
<keyword evidence="7" id="KW-0663">Pyridoxal phosphate</keyword>
<dbReference type="EMBL" id="CP000724">
    <property type="protein sequence ID" value="ABR49294.1"/>
    <property type="molecule type" value="Genomic_DNA"/>
</dbReference>
<keyword evidence="13" id="KW-1185">Reference proteome</keyword>
<evidence type="ECO:0000256" key="3">
    <source>
        <dbReference type="ARBA" id="ARBA00007441"/>
    </source>
</evidence>
<keyword evidence="8" id="KW-0805">Transcription regulation</keyword>
<evidence type="ECO:0000256" key="6">
    <source>
        <dbReference type="ARBA" id="ARBA00022679"/>
    </source>
</evidence>
<evidence type="ECO:0000259" key="11">
    <source>
        <dbReference type="PROSITE" id="PS50949"/>
    </source>
</evidence>
<dbReference type="InterPro" id="IPR015424">
    <property type="entry name" value="PyrdxlP-dep_Trfase"/>
</dbReference>
<gene>
    <name evidence="12" type="ordered locus">Amet_3155</name>
</gene>
<dbReference type="InterPro" id="IPR000524">
    <property type="entry name" value="Tscrpt_reg_HTH_GntR"/>
</dbReference>
<dbReference type="Pfam" id="PF00392">
    <property type="entry name" value="GntR"/>
    <property type="match status" value="1"/>
</dbReference>
<evidence type="ECO:0000256" key="8">
    <source>
        <dbReference type="ARBA" id="ARBA00023015"/>
    </source>
</evidence>
<dbReference type="AlphaFoldDB" id="A6TSX6"/>
<reference evidence="13" key="1">
    <citation type="journal article" date="2016" name="Genome Announc.">
        <title>Complete genome sequence of Alkaliphilus metalliredigens strain QYMF, an alkaliphilic and metal-reducing bacterium isolated from borax-contaminated leachate ponds.</title>
        <authorList>
            <person name="Hwang C."/>
            <person name="Copeland A."/>
            <person name="Lucas S."/>
            <person name="Lapidus A."/>
            <person name="Barry K."/>
            <person name="Detter J.C."/>
            <person name="Glavina Del Rio T."/>
            <person name="Hammon N."/>
            <person name="Israni S."/>
            <person name="Dalin E."/>
            <person name="Tice H."/>
            <person name="Pitluck S."/>
            <person name="Chertkov O."/>
            <person name="Brettin T."/>
            <person name="Bruce D."/>
            <person name="Han C."/>
            <person name="Schmutz J."/>
            <person name="Larimer F."/>
            <person name="Land M.L."/>
            <person name="Hauser L."/>
            <person name="Kyrpides N."/>
            <person name="Mikhailova N."/>
            <person name="Ye Q."/>
            <person name="Zhou J."/>
            <person name="Richardson P."/>
            <person name="Fields M.W."/>
        </authorList>
    </citation>
    <scope>NUCLEOTIDE SEQUENCE [LARGE SCALE GENOMIC DNA]</scope>
    <source>
        <strain evidence="13">QYMF</strain>
    </source>
</reference>
<comment type="subunit">
    <text evidence="4">Homodimer.</text>
</comment>
<dbReference type="GO" id="GO:0003677">
    <property type="term" value="F:DNA binding"/>
    <property type="evidence" value="ECO:0007669"/>
    <property type="project" value="UniProtKB-KW"/>
</dbReference>
<dbReference type="PANTHER" id="PTHR46577:SF1">
    <property type="entry name" value="HTH-TYPE TRANSCRIPTIONAL REGULATORY PROTEIN GABR"/>
    <property type="match status" value="1"/>
</dbReference>
<dbReference type="HOGENOM" id="CLU_017584_0_0_9"/>
<comment type="cofactor">
    <cofactor evidence="1">
        <name>pyridoxal 5'-phosphate</name>
        <dbReference type="ChEBI" id="CHEBI:597326"/>
    </cofactor>
</comment>
<evidence type="ECO:0000313" key="12">
    <source>
        <dbReference type="EMBL" id="ABR49294.1"/>
    </source>
</evidence>
<keyword evidence="9" id="KW-0238">DNA-binding</keyword>
<keyword evidence="5" id="KW-0032">Aminotransferase</keyword>
<evidence type="ECO:0000256" key="9">
    <source>
        <dbReference type="ARBA" id="ARBA00023125"/>
    </source>
</evidence>
<dbReference type="InterPro" id="IPR036388">
    <property type="entry name" value="WH-like_DNA-bd_sf"/>
</dbReference>
<dbReference type="Pfam" id="PF00155">
    <property type="entry name" value="Aminotran_1_2"/>
    <property type="match status" value="1"/>
</dbReference>
<dbReference type="PANTHER" id="PTHR46577">
    <property type="entry name" value="HTH-TYPE TRANSCRIPTIONAL REGULATORY PROTEIN GABR"/>
    <property type="match status" value="1"/>
</dbReference>
<comment type="similarity">
    <text evidence="3">Belongs to the class-I pyridoxal-phosphate-dependent aminotransferase family.</text>
</comment>
<dbReference type="GO" id="GO:0003700">
    <property type="term" value="F:DNA-binding transcription factor activity"/>
    <property type="evidence" value="ECO:0007669"/>
    <property type="project" value="InterPro"/>
</dbReference>
<dbReference type="SUPFAM" id="SSF46785">
    <property type="entry name" value="Winged helix' DNA-binding domain"/>
    <property type="match status" value="1"/>
</dbReference>
<dbReference type="GO" id="GO:0008483">
    <property type="term" value="F:transaminase activity"/>
    <property type="evidence" value="ECO:0007669"/>
    <property type="project" value="UniProtKB-KW"/>
</dbReference>
<evidence type="ECO:0000313" key="13">
    <source>
        <dbReference type="Proteomes" id="UP000001572"/>
    </source>
</evidence>
<dbReference type="InterPro" id="IPR051446">
    <property type="entry name" value="HTH_trans_reg/aminotransferase"/>
</dbReference>
<protein>
    <submittedName>
        <fullName evidence="12">Putative transcriptional regulator, GntR family</fullName>
    </submittedName>
</protein>